<proteinExistence type="predicted"/>
<sequence>MKKPRARSAETKRFQEAINLGELTDPWRLAIPCAPMSNKINQRCAASSSRIISELLKDELWLSRKNSGLGRVSKNEWITLAEIGSGFFQKIGNAREWHFGFNDYYDVYVWDPETSQHFASLYNIVYETLVKPHRFVSLQDLL</sequence>
<organism evidence="1 2">
    <name type="scientific">Stereocaulon virgatum</name>
    <dbReference type="NCBI Taxonomy" id="373712"/>
    <lineage>
        <taxon>Eukaryota</taxon>
        <taxon>Fungi</taxon>
        <taxon>Dikarya</taxon>
        <taxon>Ascomycota</taxon>
        <taxon>Pezizomycotina</taxon>
        <taxon>Lecanoromycetes</taxon>
        <taxon>OSLEUM clade</taxon>
        <taxon>Lecanoromycetidae</taxon>
        <taxon>Lecanorales</taxon>
        <taxon>Lecanorineae</taxon>
        <taxon>Stereocaulaceae</taxon>
        <taxon>Stereocaulon</taxon>
    </lineage>
</organism>
<evidence type="ECO:0000313" key="1">
    <source>
        <dbReference type="EMBL" id="KAL2037151.1"/>
    </source>
</evidence>
<reference evidence="1 2" key="1">
    <citation type="submission" date="2024-09" db="EMBL/GenBank/DDBJ databases">
        <title>Rethinking Asexuality: The Enigmatic Case of Functional Sexual Genes in Lepraria (Stereocaulaceae).</title>
        <authorList>
            <person name="Doellman M."/>
            <person name="Sun Y."/>
            <person name="Barcenas-Pena A."/>
            <person name="Lumbsch H.T."/>
            <person name="Grewe F."/>
        </authorList>
    </citation>
    <scope>NUCLEOTIDE SEQUENCE [LARGE SCALE GENOMIC DNA]</scope>
    <source>
        <strain evidence="1 2">Mercado 3170</strain>
    </source>
</reference>
<name>A0ABR3ZW56_9LECA</name>
<accession>A0ABR3ZW56</accession>
<comment type="caution">
    <text evidence="1">The sequence shown here is derived from an EMBL/GenBank/DDBJ whole genome shotgun (WGS) entry which is preliminary data.</text>
</comment>
<keyword evidence="2" id="KW-1185">Reference proteome</keyword>
<dbReference type="Proteomes" id="UP001590950">
    <property type="component" value="Unassembled WGS sequence"/>
</dbReference>
<dbReference type="EMBL" id="JBEFKJ010000044">
    <property type="protein sequence ID" value="KAL2037151.1"/>
    <property type="molecule type" value="Genomic_DNA"/>
</dbReference>
<gene>
    <name evidence="1" type="ORF">N7G274_010147</name>
</gene>
<evidence type="ECO:0000313" key="2">
    <source>
        <dbReference type="Proteomes" id="UP001590950"/>
    </source>
</evidence>
<protein>
    <submittedName>
        <fullName evidence="1">Uncharacterized protein</fullName>
    </submittedName>
</protein>